<reference evidence="7 8" key="1">
    <citation type="journal article" date="2023" name="Microbiol. Spectr.">
        <title>Synergy between Genome Mining, Metabolomics, and Bioinformatics Uncovers Antibacterial Chlorinated Carbazole Alkaloids and Their Biosynthetic Gene Cluster from Streptomyces tubbatahanensis sp. nov., a Novel Actinomycete Isolated from Sulu Sea, Philippines.</title>
        <authorList>
            <person name="Tenebro C.P."/>
            <person name="Trono D.J.V.L."/>
            <person name="Balida L.A.P."/>
            <person name="Bayog L.K.A."/>
            <person name="Bruna J.R."/>
            <person name="Sabido E.M."/>
            <person name="Caspe D.P.C."/>
            <person name="de Los Santos E.L.C."/>
            <person name="Saludes J.P."/>
            <person name="Dalisay D.S."/>
        </authorList>
    </citation>
    <scope>NUCLEOTIDE SEQUENCE [LARGE SCALE GENOMIC DNA]</scope>
    <source>
        <strain evidence="7 8">DSD3025</strain>
    </source>
</reference>
<dbReference type="PROSITE" id="PS00444">
    <property type="entry name" value="POLYPRENYL_SYNTHASE_2"/>
    <property type="match status" value="1"/>
</dbReference>
<proteinExistence type="inferred from homology"/>
<sequence length="358" mass="38470">MTVSPPSAALAAATAAARARADVLARAEERLDGLLAMERRRWATVDHRATVPVDTIAHLLRAGGKRLRPAFCVIGFLAAGGDPADDRVVDAAAATEFLHGFALLHDDVLDDSPLRRGAPSAHVRHAREHRERRWQGESRRYGEGVAVLAGDLALSYALRLAQELPSEARRVWADLVSEMIVGQHLDVAVAAEAVTDPRLSAYIANAKSGRYSIRRPLELGAALTGDTSLSDAFAAYGTALGEAFQLRDDLIDVFGDAHVAGKPVGADAENHKMTLLMTTAVRHDARVRDIVARGGDDPAGQGAALRRALQETDVLATIERRIDSLVADAGRALEDAPIGEEWRRQLADMAVVVAYRDK</sequence>
<dbReference type="PANTHER" id="PTHR12001">
    <property type="entry name" value="GERANYLGERANYL PYROPHOSPHATE SYNTHASE"/>
    <property type="match status" value="1"/>
</dbReference>
<evidence type="ECO:0000256" key="1">
    <source>
        <dbReference type="ARBA" id="ARBA00001946"/>
    </source>
</evidence>
<evidence type="ECO:0000256" key="2">
    <source>
        <dbReference type="ARBA" id="ARBA00006706"/>
    </source>
</evidence>
<keyword evidence="3 6" id="KW-0808">Transferase</keyword>
<organism evidence="7 8">
    <name type="scientific">Streptomyces tubbatahanensis</name>
    <dbReference type="NCBI Taxonomy" id="2923272"/>
    <lineage>
        <taxon>Bacteria</taxon>
        <taxon>Bacillati</taxon>
        <taxon>Actinomycetota</taxon>
        <taxon>Actinomycetes</taxon>
        <taxon>Kitasatosporales</taxon>
        <taxon>Streptomycetaceae</taxon>
        <taxon>Streptomyces</taxon>
    </lineage>
</organism>
<keyword evidence="5" id="KW-0460">Magnesium</keyword>
<dbReference type="SUPFAM" id="SSF48576">
    <property type="entry name" value="Terpenoid synthases"/>
    <property type="match status" value="1"/>
</dbReference>
<dbReference type="Proteomes" id="UP001202244">
    <property type="component" value="Chromosome"/>
</dbReference>
<dbReference type="InterPro" id="IPR000092">
    <property type="entry name" value="Polyprenyl_synt"/>
</dbReference>
<evidence type="ECO:0000313" key="7">
    <source>
        <dbReference type="EMBL" id="UNS95738.1"/>
    </source>
</evidence>
<evidence type="ECO:0000256" key="4">
    <source>
        <dbReference type="ARBA" id="ARBA00022723"/>
    </source>
</evidence>
<name>A0ABY3XNH1_9ACTN</name>
<dbReference type="Pfam" id="PF00348">
    <property type="entry name" value="polyprenyl_synt"/>
    <property type="match status" value="1"/>
</dbReference>
<dbReference type="EMBL" id="CP093846">
    <property type="protein sequence ID" value="UNS95738.1"/>
    <property type="molecule type" value="Genomic_DNA"/>
</dbReference>
<accession>A0ABY3XNH1</accession>
<dbReference type="CDD" id="cd00685">
    <property type="entry name" value="Trans_IPPS_HT"/>
    <property type="match status" value="1"/>
</dbReference>
<dbReference type="PROSITE" id="PS00723">
    <property type="entry name" value="POLYPRENYL_SYNTHASE_1"/>
    <property type="match status" value="1"/>
</dbReference>
<evidence type="ECO:0000256" key="5">
    <source>
        <dbReference type="ARBA" id="ARBA00022842"/>
    </source>
</evidence>
<dbReference type="PANTHER" id="PTHR12001:SF85">
    <property type="entry name" value="SHORT CHAIN ISOPRENYL DIPHOSPHATE SYNTHASE"/>
    <property type="match status" value="1"/>
</dbReference>
<keyword evidence="4" id="KW-0479">Metal-binding</keyword>
<keyword evidence="8" id="KW-1185">Reference proteome</keyword>
<comment type="cofactor">
    <cofactor evidence="1">
        <name>Mg(2+)</name>
        <dbReference type="ChEBI" id="CHEBI:18420"/>
    </cofactor>
</comment>
<dbReference type="RefSeq" id="WP_242749577.1">
    <property type="nucleotide sequence ID" value="NZ_CP093846.1"/>
</dbReference>
<evidence type="ECO:0000256" key="3">
    <source>
        <dbReference type="ARBA" id="ARBA00022679"/>
    </source>
</evidence>
<evidence type="ECO:0000313" key="8">
    <source>
        <dbReference type="Proteomes" id="UP001202244"/>
    </source>
</evidence>
<dbReference type="InterPro" id="IPR008949">
    <property type="entry name" value="Isoprenoid_synthase_dom_sf"/>
</dbReference>
<dbReference type="InterPro" id="IPR033749">
    <property type="entry name" value="Polyprenyl_synt_CS"/>
</dbReference>
<dbReference type="SFLD" id="SFLDS00005">
    <property type="entry name" value="Isoprenoid_Synthase_Type_I"/>
    <property type="match status" value="1"/>
</dbReference>
<comment type="similarity">
    <text evidence="2 6">Belongs to the FPP/GGPP synthase family.</text>
</comment>
<gene>
    <name evidence="7" type="ORF">MMF93_03955</name>
</gene>
<evidence type="ECO:0000256" key="6">
    <source>
        <dbReference type="RuleBase" id="RU004466"/>
    </source>
</evidence>
<dbReference type="Gene3D" id="1.10.600.10">
    <property type="entry name" value="Farnesyl Diphosphate Synthase"/>
    <property type="match status" value="1"/>
</dbReference>
<protein>
    <submittedName>
        <fullName evidence="7">Polyprenyl synthetase family protein</fullName>
    </submittedName>
</protein>